<evidence type="ECO:0000259" key="2">
    <source>
        <dbReference type="PROSITE" id="PS51029"/>
    </source>
</evidence>
<dbReference type="OrthoDB" id="8881252at2759"/>
<dbReference type="PROSITE" id="PS51029">
    <property type="entry name" value="MADF"/>
    <property type="match status" value="1"/>
</dbReference>
<dbReference type="Pfam" id="PF10545">
    <property type="entry name" value="MADF_DNA_bdg"/>
    <property type="match status" value="1"/>
</dbReference>
<evidence type="ECO:0000256" key="1">
    <source>
        <dbReference type="SAM" id="MobiDB-lite"/>
    </source>
</evidence>
<gene>
    <name evidence="3" type="ORF">WR25_09963</name>
</gene>
<evidence type="ECO:0000313" key="3">
    <source>
        <dbReference type="EMBL" id="PAV59840.1"/>
    </source>
</evidence>
<feature type="region of interest" description="Disordered" evidence="1">
    <location>
        <begin position="218"/>
        <end position="240"/>
    </location>
</feature>
<dbReference type="Proteomes" id="UP000218231">
    <property type="component" value="Unassembled WGS sequence"/>
</dbReference>
<dbReference type="EMBL" id="LIAE01010497">
    <property type="protein sequence ID" value="PAV59840.1"/>
    <property type="molecule type" value="Genomic_DNA"/>
</dbReference>
<feature type="region of interest" description="Disordered" evidence="1">
    <location>
        <begin position="60"/>
        <end position="85"/>
    </location>
</feature>
<dbReference type="AlphaFoldDB" id="A0A2A2JDL9"/>
<proteinExistence type="predicted"/>
<protein>
    <recommendedName>
        <fullName evidence="2">MADF domain-containing protein</fullName>
    </recommendedName>
</protein>
<organism evidence="3 4">
    <name type="scientific">Diploscapter pachys</name>
    <dbReference type="NCBI Taxonomy" id="2018661"/>
    <lineage>
        <taxon>Eukaryota</taxon>
        <taxon>Metazoa</taxon>
        <taxon>Ecdysozoa</taxon>
        <taxon>Nematoda</taxon>
        <taxon>Chromadorea</taxon>
        <taxon>Rhabditida</taxon>
        <taxon>Rhabditina</taxon>
        <taxon>Rhabditomorpha</taxon>
        <taxon>Rhabditoidea</taxon>
        <taxon>Rhabditidae</taxon>
        <taxon>Diploscapter</taxon>
    </lineage>
</organism>
<reference evidence="3 4" key="1">
    <citation type="journal article" date="2017" name="Curr. Biol.">
        <title>Genome architecture and evolution of a unichromosomal asexual nematode.</title>
        <authorList>
            <person name="Fradin H."/>
            <person name="Zegar C."/>
            <person name="Gutwein M."/>
            <person name="Lucas J."/>
            <person name="Kovtun M."/>
            <person name="Corcoran D."/>
            <person name="Baugh L.R."/>
            <person name="Kiontke K."/>
            <person name="Gunsalus K."/>
            <person name="Fitch D.H."/>
            <person name="Piano F."/>
        </authorList>
    </citation>
    <scope>NUCLEOTIDE SEQUENCE [LARGE SCALE GENOMIC DNA]</scope>
    <source>
        <strain evidence="3">PF1309</strain>
    </source>
</reference>
<sequence length="322" mass="36769">MVRGQSLPIRGRTSRGERSEQSRKSSSQNMYPDELNKIDTTKWQTDDWIEFERQQLSQKSFSSRVEQQVEEENTENSGSGLSDSTKGRMLELMLETDYHCLWDPTNSEFKNRTTRNAIWQKMSELLKTEGHNVESGLQLTSCYSSLKNSYRRIKERMLKGTGLAAGDISWQYFNAFEALEPKWTSGPRMTNVPLTSRSSENEISNSFEMADDRIAFEDRSSSSASNIPRTSSSPTFLVDKRSSTTAEPIRKLQKRKCETYELETTISEYLKKKQARTYVDHLAATLTTLCAELEAKQPGSSNETVMSMIDLIAKSTRKLHSL</sequence>
<evidence type="ECO:0000313" key="4">
    <source>
        <dbReference type="Proteomes" id="UP000218231"/>
    </source>
</evidence>
<name>A0A2A2JDL9_9BILA</name>
<dbReference type="InterPro" id="IPR006578">
    <property type="entry name" value="MADF-dom"/>
</dbReference>
<keyword evidence="4" id="KW-1185">Reference proteome</keyword>
<feature type="compositionally biased region" description="Polar residues" evidence="1">
    <location>
        <begin position="221"/>
        <end position="235"/>
    </location>
</feature>
<feature type="region of interest" description="Disordered" evidence="1">
    <location>
        <begin position="1"/>
        <end position="38"/>
    </location>
</feature>
<comment type="caution">
    <text evidence="3">The sequence shown here is derived from an EMBL/GenBank/DDBJ whole genome shotgun (WGS) entry which is preliminary data.</text>
</comment>
<feature type="domain" description="MADF" evidence="2">
    <location>
        <begin position="90"/>
        <end position="184"/>
    </location>
</feature>
<accession>A0A2A2JDL9</accession>
<feature type="compositionally biased region" description="Basic and acidic residues" evidence="1">
    <location>
        <begin position="14"/>
        <end position="23"/>
    </location>
</feature>